<dbReference type="CDD" id="cd18186">
    <property type="entry name" value="BTB_POZ_ZBTB_KLHL-like"/>
    <property type="match status" value="1"/>
</dbReference>
<proteinExistence type="predicted"/>
<feature type="domain" description="BTB" evidence="1">
    <location>
        <begin position="29"/>
        <end position="96"/>
    </location>
</feature>
<dbReference type="PROSITE" id="PS50097">
    <property type="entry name" value="BTB"/>
    <property type="match status" value="1"/>
</dbReference>
<dbReference type="PANTHER" id="PTHR22744:SF17">
    <property type="entry name" value="BTB DOMAIN-CONTAINING PROTEIN"/>
    <property type="match status" value="1"/>
</dbReference>
<protein>
    <recommendedName>
        <fullName evidence="1">BTB domain-containing protein</fullName>
    </recommendedName>
</protein>
<dbReference type="Proteomes" id="UP000507470">
    <property type="component" value="Unassembled WGS sequence"/>
</dbReference>
<reference evidence="2 3" key="1">
    <citation type="submission" date="2020-06" db="EMBL/GenBank/DDBJ databases">
        <authorList>
            <person name="Li R."/>
            <person name="Bekaert M."/>
        </authorList>
    </citation>
    <scope>NUCLEOTIDE SEQUENCE [LARGE SCALE GENOMIC DNA]</scope>
    <source>
        <strain evidence="3">wild</strain>
    </source>
</reference>
<dbReference type="EMBL" id="CACVKT020000801">
    <property type="protein sequence ID" value="CAC5363201.1"/>
    <property type="molecule type" value="Genomic_DNA"/>
</dbReference>
<organism evidence="2 3">
    <name type="scientific">Mytilus coruscus</name>
    <name type="common">Sea mussel</name>
    <dbReference type="NCBI Taxonomy" id="42192"/>
    <lineage>
        <taxon>Eukaryota</taxon>
        <taxon>Metazoa</taxon>
        <taxon>Spiralia</taxon>
        <taxon>Lophotrochozoa</taxon>
        <taxon>Mollusca</taxon>
        <taxon>Bivalvia</taxon>
        <taxon>Autobranchia</taxon>
        <taxon>Pteriomorphia</taxon>
        <taxon>Mytilida</taxon>
        <taxon>Mytiloidea</taxon>
        <taxon>Mytilidae</taxon>
        <taxon>Mytilinae</taxon>
        <taxon>Mytilus</taxon>
    </lineage>
</organism>
<evidence type="ECO:0000313" key="3">
    <source>
        <dbReference type="Proteomes" id="UP000507470"/>
    </source>
</evidence>
<accession>A0A6J8A6S5</accession>
<dbReference type="SMART" id="SM00225">
    <property type="entry name" value="BTB"/>
    <property type="match status" value="1"/>
</dbReference>
<sequence>MSKPKKIKTDPDYISTEEFINIVAPFACHDLTLKVGKLQFYVNKKQLMDASPVFKQMLSADFKEKNAKEITLKGKDPRAFGLFLRFTLLGEDELKETDAHLILPIAHEYQTEKTLTRIDASLAEYSTEMADSLTSEQAIDSIIEAEFFGLSEYLETCIKIASHKTFNALPRNENFNKISKDTRYTISMKRWENLENKYRENPYGIHGLFMNQN</sequence>
<name>A0A6J8A6S5_MYTCO</name>
<dbReference type="AlphaFoldDB" id="A0A6J8A6S5"/>
<dbReference type="InterPro" id="IPR000210">
    <property type="entry name" value="BTB/POZ_dom"/>
</dbReference>
<dbReference type="Gene3D" id="3.30.710.10">
    <property type="entry name" value="Potassium Channel Kv1.1, Chain A"/>
    <property type="match status" value="1"/>
</dbReference>
<evidence type="ECO:0000259" key="1">
    <source>
        <dbReference type="PROSITE" id="PS50097"/>
    </source>
</evidence>
<dbReference type="InterPro" id="IPR011333">
    <property type="entry name" value="SKP1/BTB/POZ_sf"/>
</dbReference>
<dbReference type="Pfam" id="PF00651">
    <property type="entry name" value="BTB"/>
    <property type="match status" value="1"/>
</dbReference>
<gene>
    <name evidence="2" type="ORF">MCOR_4711</name>
</gene>
<dbReference type="OrthoDB" id="6156804at2759"/>
<dbReference type="PANTHER" id="PTHR22744">
    <property type="entry name" value="HELIX LOOP HELIX PROTEIN 21-RELATED"/>
    <property type="match status" value="1"/>
</dbReference>
<dbReference type="SUPFAM" id="SSF54695">
    <property type="entry name" value="POZ domain"/>
    <property type="match status" value="1"/>
</dbReference>
<keyword evidence="3" id="KW-1185">Reference proteome</keyword>
<evidence type="ECO:0000313" key="2">
    <source>
        <dbReference type="EMBL" id="CAC5363201.1"/>
    </source>
</evidence>